<evidence type="ECO:0000256" key="4">
    <source>
        <dbReference type="ARBA" id="ARBA00023295"/>
    </source>
</evidence>
<dbReference type="Pfam" id="PF02065">
    <property type="entry name" value="Melibiase"/>
    <property type="match status" value="1"/>
</dbReference>
<dbReference type="Gene3D" id="3.20.20.70">
    <property type="entry name" value="Aldolase class I"/>
    <property type="match status" value="1"/>
</dbReference>
<keyword evidence="8" id="KW-1185">Reference proteome</keyword>
<dbReference type="Proteomes" id="UP000476055">
    <property type="component" value="Unassembled WGS sequence"/>
</dbReference>
<evidence type="ECO:0000259" key="5">
    <source>
        <dbReference type="Pfam" id="PF16874"/>
    </source>
</evidence>
<dbReference type="InterPro" id="IPR013780">
    <property type="entry name" value="Glyco_hydro_b"/>
</dbReference>
<sequence>MIQIVKDSDTRPWFFLQTAHTTYGMWVMETGHLEHLYYGERITVDSQNPSSCAPLVIQRAFAPGNTCTYDREHPQISMEDICLEVSTLGKGDIREPFLEVRLDDGSVTSDFTFDSYEVITLKEREQCLQDSGLPHSYSEAETDSVECLQIILQDVTNHLELQLFYTLFEECDVITRSARLINHSDATVTLNRCLSAQLDLTEDYSMITHFSGAWAREMHREQISLHSGKFVNASYTGTSSNRSNPFMILGHKNTCETFGSCIGCNLIYSGNHYEALEKDSYGKLRFLSGINPQSFSWELTPEAHFDTPEAVLSYSSKGYGRLSRQLHSFIREHIVRGVWKRRPRPVLLNSWEACYFKIDERKLVQLAKAGADVGIELFVMDDGWFLGRNDDTSSLGDWEPDPKKLPGGIASLSKKIKALGMDFGLWVEPEMISENSRLYQEHPDWAMMIPGHPHSEGRNQRLLDLCNPEVQQYVIDSMTKVFSSGDIRYVKWDMNRNFSDIYSPYLPATKQGETAHRYVLGLYHIMDELTTRFPEILFEGCSSGGNRFDLGILSYFPQIWASDNTDALCRTGIQNSYSYGYPLSVFTAHVSSCPNHQTLRITPLETRFQVASFGVLGYECNLKDLSGSDLNAIREQITLYKKWRDVFQFGTFYRGTENEDSDSETLSWTCVSPDGRRAVGLFFRCLAVPNQSHDCYRPVGLLPDVKYHFYGRNIKYNLKDFGDLVNTVSPVHIKQGSALQEILSRFVNMDGEKEDLTAYGDTLMRAGIALKPAFAGTGYNSDTRLFPDFSSRIYFMEAVE</sequence>
<protein>
    <recommendedName>
        <fullName evidence="2">alpha-galactosidase</fullName>
        <ecNumber evidence="2">3.2.1.22</ecNumber>
    </recommendedName>
</protein>
<dbReference type="GO" id="GO:0016052">
    <property type="term" value="P:carbohydrate catabolic process"/>
    <property type="evidence" value="ECO:0007669"/>
    <property type="project" value="InterPro"/>
</dbReference>
<keyword evidence="3" id="KW-0378">Hydrolase</keyword>
<feature type="domain" description="Glycosyl hydrolase family 36 N-terminal" evidence="6">
    <location>
        <begin position="31"/>
        <end position="299"/>
    </location>
</feature>
<evidence type="ECO:0000313" key="7">
    <source>
        <dbReference type="EMBL" id="MST57775.1"/>
    </source>
</evidence>
<dbReference type="CDD" id="cd14791">
    <property type="entry name" value="GH36"/>
    <property type="match status" value="1"/>
</dbReference>
<dbReference type="GO" id="GO:0004557">
    <property type="term" value="F:alpha-galactosidase activity"/>
    <property type="evidence" value="ECO:0007669"/>
    <property type="project" value="UniProtKB-EC"/>
</dbReference>
<dbReference type="Pfam" id="PF16874">
    <property type="entry name" value="Glyco_hydro_36C"/>
    <property type="match status" value="1"/>
</dbReference>
<dbReference type="PRINTS" id="PR00743">
    <property type="entry name" value="GLHYDRLASE36"/>
</dbReference>
<dbReference type="InterPro" id="IPR050985">
    <property type="entry name" value="Alpha-glycosidase_related"/>
</dbReference>
<dbReference type="InterPro" id="IPR031704">
    <property type="entry name" value="Glyco_hydro_36_N"/>
</dbReference>
<name>A0A6L5YHS6_9FIRM</name>
<dbReference type="RefSeq" id="WP_154495918.1">
    <property type="nucleotide sequence ID" value="NZ_VUMU01000005.1"/>
</dbReference>
<dbReference type="Gene3D" id="2.70.98.60">
    <property type="entry name" value="alpha-galactosidase from lactobacil brevis"/>
    <property type="match status" value="1"/>
</dbReference>
<keyword evidence="4" id="KW-0326">Glycosidase</keyword>
<dbReference type="AlphaFoldDB" id="A0A6L5YHS6"/>
<dbReference type="PROSITE" id="PS00512">
    <property type="entry name" value="ALPHA_GALACTOSIDASE"/>
    <property type="match status" value="1"/>
</dbReference>
<accession>A0A6L5YHS6</accession>
<dbReference type="PANTHER" id="PTHR43053">
    <property type="entry name" value="GLYCOSIDASE FAMILY 31"/>
    <property type="match status" value="1"/>
</dbReference>
<dbReference type="InterPro" id="IPR013785">
    <property type="entry name" value="Aldolase_TIM"/>
</dbReference>
<dbReference type="FunFam" id="3.20.20.70:FF:000118">
    <property type="entry name" value="Alpha-galactosidase"/>
    <property type="match status" value="1"/>
</dbReference>
<dbReference type="InterPro" id="IPR000111">
    <property type="entry name" value="Glyco_hydro_27/36_CS"/>
</dbReference>
<dbReference type="PANTHER" id="PTHR43053:SF3">
    <property type="entry name" value="ALPHA-GALACTOSIDASE C-RELATED"/>
    <property type="match status" value="1"/>
</dbReference>
<dbReference type="InterPro" id="IPR002252">
    <property type="entry name" value="Glyco_hydro_36"/>
</dbReference>
<feature type="domain" description="Glycosyl hydrolase family 36 C-terminal" evidence="5">
    <location>
        <begin position="667"/>
        <end position="795"/>
    </location>
</feature>
<evidence type="ECO:0000259" key="6">
    <source>
        <dbReference type="Pfam" id="PF16875"/>
    </source>
</evidence>
<dbReference type="EMBL" id="VUMU01000005">
    <property type="protein sequence ID" value="MST57775.1"/>
    <property type="molecule type" value="Genomic_DNA"/>
</dbReference>
<evidence type="ECO:0000256" key="3">
    <source>
        <dbReference type="ARBA" id="ARBA00022801"/>
    </source>
</evidence>
<dbReference type="InterPro" id="IPR017853">
    <property type="entry name" value="GH"/>
</dbReference>
<gene>
    <name evidence="7" type="ORF">FYJ59_05890</name>
</gene>
<dbReference type="Pfam" id="PF16875">
    <property type="entry name" value="Glyco_hydro_36N"/>
    <property type="match status" value="1"/>
</dbReference>
<reference evidence="7 8" key="1">
    <citation type="submission" date="2019-08" db="EMBL/GenBank/DDBJ databases">
        <title>In-depth cultivation of the pig gut microbiome towards novel bacterial diversity and tailored functional studies.</title>
        <authorList>
            <person name="Wylensek D."/>
            <person name="Hitch T.C.A."/>
            <person name="Clavel T."/>
        </authorList>
    </citation>
    <scope>NUCLEOTIDE SEQUENCE [LARGE SCALE GENOMIC DNA]</scope>
    <source>
        <strain evidence="7 8">WCA3-601-WT-6H</strain>
    </source>
</reference>
<comment type="catalytic activity">
    <reaction evidence="1">
        <text>Hydrolysis of terminal, non-reducing alpha-D-galactose residues in alpha-D-galactosides, including galactose oligosaccharides, galactomannans and galactolipids.</text>
        <dbReference type="EC" id="3.2.1.22"/>
    </reaction>
</comment>
<evidence type="ECO:0000256" key="1">
    <source>
        <dbReference type="ARBA" id="ARBA00001255"/>
    </source>
</evidence>
<dbReference type="SUPFAM" id="SSF51445">
    <property type="entry name" value="(Trans)glycosidases"/>
    <property type="match status" value="1"/>
</dbReference>
<dbReference type="InterPro" id="IPR038417">
    <property type="entry name" value="Alpga-gal_N_sf"/>
</dbReference>
<dbReference type="EC" id="3.2.1.22" evidence="2"/>
<dbReference type="Gene3D" id="2.60.40.1180">
    <property type="entry name" value="Golgi alpha-mannosidase II"/>
    <property type="match status" value="1"/>
</dbReference>
<organism evidence="7 8">
    <name type="scientific">Waltera intestinalis</name>
    <dbReference type="NCBI Taxonomy" id="2606635"/>
    <lineage>
        <taxon>Bacteria</taxon>
        <taxon>Bacillati</taxon>
        <taxon>Bacillota</taxon>
        <taxon>Clostridia</taxon>
        <taxon>Lachnospirales</taxon>
        <taxon>Lachnospiraceae</taxon>
        <taxon>Waltera</taxon>
    </lineage>
</organism>
<proteinExistence type="predicted"/>
<evidence type="ECO:0000313" key="8">
    <source>
        <dbReference type="Proteomes" id="UP000476055"/>
    </source>
</evidence>
<evidence type="ECO:0000256" key="2">
    <source>
        <dbReference type="ARBA" id="ARBA00012755"/>
    </source>
</evidence>
<comment type="caution">
    <text evidence="7">The sequence shown here is derived from an EMBL/GenBank/DDBJ whole genome shotgun (WGS) entry which is preliminary data.</text>
</comment>
<dbReference type="InterPro" id="IPR031705">
    <property type="entry name" value="Glyco_hydro_36_C"/>
</dbReference>